<dbReference type="InterPro" id="IPR058912">
    <property type="entry name" value="HTH_animal"/>
</dbReference>
<dbReference type="PANTHER" id="PTHR21301">
    <property type="entry name" value="REVERSE TRANSCRIPTASE"/>
    <property type="match status" value="1"/>
</dbReference>
<gene>
    <name evidence="2" type="ORF">DPMN_037474</name>
</gene>
<organism evidence="2 3">
    <name type="scientific">Dreissena polymorpha</name>
    <name type="common">Zebra mussel</name>
    <name type="synonym">Mytilus polymorpha</name>
    <dbReference type="NCBI Taxonomy" id="45954"/>
    <lineage>
        <taxon>Eukaryota</taxon>
        <taxon>Metazoa</taxon>
        <taxon>Spiralia</taxon>
        <taxon>Lophotrochozoa</taxon>
        <taxon>Mollusca</taxon>
        <taxon>Bivalvia</taxon>
        <taxon>Autobranchia</taxon>
        <taxon>Heteroconchia</taxon>
        <taxon>Euheterodonta</taxon>
        <taxon>Imparidentia</taxon>
        <taxon>Neoheterodontei</taxon>
        <taxon>Myida</taxon>
        <taxon>Dreissenoidea</taxon>
        <taxon>Dreissenidae</taxon>
        <taxon>Dreissena</taxon>
    </lineage>
</organism>
<protein>
    <recommendedName>
        <fullName evidence="1">Helix-turn-helix domain-containing protein</fullName>
    </recommendedName>
</protein>
<evidence type="ECO:0000313" key="2">
    <source>
        <dbReference type="EMBL" id="KAH3874232.1"/>
    </source>
</evidence>
<evidence type="ECO:0000313" key="3">
    <source>
        <dbReference type="Proteomes" id="UP000828390"/>
    </source>
</evidence>
<dbReference type="AlphaFoldDB" id="A0A9D4RPW2"/>
<dbReference type="Proteomes" id="UP000828390">
    <property type="component" value="Unassembled WGS sequence"/>
</dbReference>
<reference evidence="2" key="2">
    <citation type="submission" date="2020-11" db="EMBL/GenBank/DDBJ databases">
        <authorList>
            <person name="McCartney M.A."/>
            <person name="Auch B."/>
            <person name="Kono T."/>
            <person name="Mallez S."/>
            <person name="Becker A."/>
            <person name="Gohl D.M."/>
            <person name="Silverstein K.A.T."/>
            <person name="Koren S."/>
            <person name="Bechman K.B."/>
            <person name="Herman A."/>
            <person name="Abrahante J.E."/>
            <person name="Garbe J."/>
        </authorList>
    </citation>
    <scope>NUCLEOTIDE SEQUENCE</scope>
    <source>
        <strain evidence="2">Duluth1</strain>
        <tissue evidence="2">Whole animal</tissue>
    </source>
</reference>
<keyword evidence="3" id="KW-1185">Reference proteome</keyword>
<accession>A0A9D4RPW2</accession>
<dbReference type="Pfam" id="PF26215">
    <property type="entry name" value="HTH_animal"/>
    <property type="match status" value="1"/>
</dbReference>
<proteinExistence type="predicted"/>
<dbReference type="PANTHER" id="PTHR21301:SF10">
    <property type="entry name" value="REVERSE TRANSCRIPTASE DOMAIN-CONTAINING PROTEIN"/>
    <property type="match status" value="1"/>
</dbReference>
<sequence>MGIEPTNFRSLGGHIIHYTTATDGIPYSQAKRYRRIISDDNSFKSSLQDLKHHFKQRDYPEKIIDCAFEEDALQSCNKAKTKVIPFTVEYNPSLPNIGAAINKYWDLLNLSQKEEVKIRWTNHATDYRSEDRALDPWTRCLTCDEMCHEILSTVTPIFRLK</sequence>
<evidence type="ECO:0000259" key="1">
    <source>
        <dbReference type="Pfam" id="PF26215"/>
    </source>
</evidence>
<name>A0A9D4RPW2_DREPO</name>
<dbReference type="EMBL" id="JAIWYP010000002">
    <property type="protein sequence ID" value="KAH3874232.1"/>
    <property type="molecule type" value="Genomic_DNA"/>
</dbReference>
<comment type="caution">
    <text evidence="2">The sequence shown here is derived from an EMBL/GenBank/DDBJ whole genome shotgun (WGS) entry which is preliminary data.</text>
</comment>
<reference evidence="2" key="1">
    <citation type="journal article" date="2019" name="bioRxiv">
        <title>The Genome of the Zebra Mussel, Dreissena polymorpha: A Resource for Invasive Species Research.</title>
        <authorList>
            <person name="McCartney M.A."/>
            <person name="Auch B."/>
            <person name="Kono T."/>
            <person name="Mallez S."/>
            <person name="Zhang Y."/>
            <person name="Obille A."/>
            <person name="Becker A."/>
            <person name="Abrahante J.E."/>
            <person name="Garbe J."/>
            <person name="Badalamenti J.P."/>
            <person name="Herman A."/>
            <person name="Mangelson H."/>
            <person name="Liachko I."/>
            <person name="Sullivan S."/>
            <person name="Sone E.D."/>
            <person name="Koren S."/>
            <person name="Silverstein K.A.T."/>
            <person name="Beckman K.B."/>
            <person name="Gohl D.M."/>
        </authorList>
    </citation>
    <scope>NUCLEOTIDE SEQUENCE</scope>
    <source>
        <strain evidence="2">Duluth1</strain>
        <tissue evidence="2">Whole animal</tissue>
    </source>
</reference>
<feature type="domain" description="Helix-turn-helix" evidence="1">
    <location>
        <begin position="23"/>
        <end position="68"/>
    </location>
</feature>